<keyword evidence="2" id="KW-1185">Reference proteome</keyword>
<dbReference type="EMBL" id="FZNQ01000007">
    <property type="protein sequence ID" value="SNR44459.1"/>
    <property type="molecule type" value="Genomic_DNA"/>
</dbReference>
<organism evidence="1 2">
    <name type="scientific">Halorubrum vacuolatum</name>
    <name type="common">Natronobacterium vacuolatum</name>
    <dbReference type="NCBI Taxonomy" id="63740"/>
    <lineage>
        <taxon>Archaea</taxon>
        <taxon>Methanobacteriati</taxon>
        <taxon>Methanobacteriota</taxon>
        <taxon>Stenosarchaea group</taxon>
        <taxon>Halobacteria</taxon>
        <taxon>Halobacteriales</taxon>
        <taxon>Haloferacaceae</taxon>
        <taxon>Halorubrum</taxon>
    </lineage>
</organism>
<proteinExistence type="predicted"/>
<name>A0A238WFJ8_HALVU</name>
<gene>
    <name evidence="1" type="ORF">SAMN06264855_10738</name>
</gene>
<reference evidence="1 2" key="1">
    <citation type="submission" date="2017-06" db="EMBL/GenBank/DDBJ databases">
        <authorList>
            <person name="Kim H.J."/>
            <person name="Triplett B.A."/>
        </authorList>
    </citation>
    <scope>NUCLEOTIDE SEQUENCE [LARGE SCALE GENOMIC DNA]</scope>
    <source>
        <strain evidence="1 2">DSM 8800</strain>
    </source>
</reference>
<dbReference type="RefSeq" id="WP_089384582.1">
    <property type="nucleotide sequence ID" value="NZ_FZNQ01000007.1"/>
</dbReference>
<accession>A0A238WFJ8</accession>
<dbReference type="AlphaFoldDB" id="A0A238WFJ8"/>
<sequence length="96" mass="10888">MANPYYALRRIRRARSSLPSPPSSQFETHRDEYETILRAIHDLAGGDAVDDISGWIIVQTAHDQTLPTPQVVRRRALSLLRARDVAVPEESPLRRS</sequence>
<protein>
    <submittedName>
        <fullName evidence="1">Uncharacterized protein</fullName>
    </submittedName>
</protein>
<evidence type="ECO:0000313" key="1">
    <source>
        <dbReference type="EMBL" id="SNR44459.1"/>
    </source>
</evidence>
<evidence type="ECO:0000313" key="2">
    <source>
        <dbReference type="Proteomes" id="UP000198397"/>
    </source>
</evidence>
<dbReference type="Proteomes" id="UP000198397">
    <property type="component" value="Unassembled WGS sequence"/>
</dbReference>